<dbReference type="AlphaFoldDB" id="A0A0J6SVI2"/>
<dbReference type="PATRIC" id="fig|270351.6.peg.6371"/>
<protein>
    <submittedName>
        <fullName evidence="1">Uncharacterized protein</fullName>
    </submittedName>
</protein>
<evidence type="ECO:0000313" key="1">
    <source>
        <dbReference type="EMBL" id="KMO37512.1"/>
    </source>
</evidence>
<evidence type="ECO:0000313" key="2">
    <source>
        <dbReference type="Proteomes" id="UP000035929"/>
    </source>
</evidence>
<sequence>MAIEPRPAFIANPPIRAASALSCSLSFLFSASIELVSCWISPRIDSRDFGLAMTAPSPLPLDGVG</sequence>
<dbReference type="Proteomes" id="UP000035929">
    <property type="component" value="Unassembled WGS sequence"/>
</dbReference>
<accession>A0A0J6SVI2</accession>
<name>A0A0J6SVI2_9HYPH</name>
<comment type="caution">
    <text evidence="1">The sequence shown here is derived from an EMBL/GenBank/DDBJ whole genome shotgun (WGS) entry which is preliminary data.</text>
</comment>
<organism evidence="1 2">
    <name type="scientific">Methylobacterium aquaticum</name>
    <dbReference type="NCBI Taxonomy" id="270351"/>
    <lineage>
        <taxon>Bacteria</taxon>
        <taxon>Pseudomonadati</taxon>
        <taxon>Pseudomonadota</taxon>
        <taxon>Alphaproteobacteria</taxon>
        <taxon>Hyphomicrobiales</taxon>
        <taxon>Methylobacteriaceae</taxon>
        <taxon>Methylobacterium</taxon>
    </lineage>
</organism>
<proteinExistence type="predicted"/>
<dbReference type="EMBL" id="LABX01000056">
    <property type="protein sequence ID" value="KMO37512.1"/>
    <property type="molecule type" value="Genomic_DNA"/>
</dbReference>
<gene>
    <name evidence="1" type="ORF">VP06_08285</name>
</gene>
<reference evidence="1 2" key="1">
    <citation type="submission" date="2015-03" db="EMBL/GenBank/DDBJ databases">
        <title>Genome sequencing of Methylobacterium aquaticum DSM16371 type strain.</title>
        <authorList>
            <person name="Chaudhry V."/>
            <person name="Patil P.B."/>
        </authorList>
    </citation>
    <scope>NUCLEOTIDE SEQUENCE [LARGE SCALE GENOMIC DNA]</scope>
    <source>
        <strain evidence="1 2">DSM 16371</strain>
    </source>
</reference>